<evidence type="ECO:0000256" key="3">
    <source>
        <dbReference type="ARBA" id="ARBA00022840"/>
    </source>
</evidence>
<sequence>MIKIQGVRKQYKGNLVLNLPTIKIETGSTVGIVGNNGAGKTTMFRVILDLIMPNDGEVLLKDIPVKGKDEWKSFTSSFLDEGFLISFLTPDEYFAFVGGLHKMSPADIGLALQRFEGIFNDEVRGKEKYIRDLSKGNQKKIGIASAFLGNPEIIILDEPFANLDPSTQIKLKRLLIEYRNDHSVTYLISSHDLTHITEVCDRIIVLEKGEVIKDLHTSPSTLTELQEYFNNG</sequence>
<dbReference type="Gene3D" id="3.40.50.300">
    <property type="entry name" value="P-loop containing nucleotide triphosphate hydrolases"/>
    <property type="match status" value="1"/>
</dbReference>
<dbReference type="PROSITE" id="PS00211">
    <property type="entry name" value="ABC_TRANSPORTER_1"/>
    <property type="match status" value="1"/>
</dbReference>
<evidence type="ECO:0000313" key="5">
    <source>
        <dbReference type="EMBL" id="MBL3654763.1"/>
    </source>
</evidence>
<dbReference type="AlphaFoldDB" id="A0A937F621"/>
<dbReference type="InterPro" id="IPR003439">
    <property type="entry name" value="ABC_transporter-like_ATP-bd"/>
</dbReference>
<evidence type="ECO:0000256" key="1">
    <source>
        <dbReference type="ARBA" id="ARBA00022448"/>
    </source>
</evidence>
<dbReference type="PROSITE" id="PS50893">
    <property type="entry name" value="ABC_TRANSPORTER_2"/>
    <property type="match status" value="1"/>
</dbReference>
<accession>A0A937F621</accession>
<dbReference type="InterPro" id="IPR051782">
    <property type="entry name" value="ABC_Transporter_VariousFunc"/>
</dbReference>
<dbReference type="InterPro" id="IPR017871">
    <property type="entry name" value="ABC_transporter-like_CS"/>
</dbReference>
<feature type="domain" description="ABC transporter" evidence="4">
    <location>
        <begin position="2"/>
        <end position="228"/>
    </location>
</feature>
<dbReference type="GO" id="GO:0016887">
    <property type="term" value="F:ATP hydrolysis activity"/>
    <property type="evidence" value="ECO:0007669"/>
    <property type="project" value="InterPro"/>
</dbReference>
<evidence type="ECO:0000313" key="6">
    <source>
        <dbReference type="Proteomes" id="UP000659388"/>
    </source>
</evidence>
<evidence type="ECO:0000259" key="4">
    <source>
        <dbReference type="PROSITE" id="PS50893"/>
    </source>
</evidence>
<protein>
    <submittedName>
        <fullName evidence="5">ABC transporter ATP-binding protein</fullName>
    </submittedName>
</protein>
<keyword evidence="6" id="KW-1185">Reference proteome</keyword>
<proteinExistence type="predicted"/>
<keyword evidence="2" id="KW-0547">Nucleotide-binding</keyword>
<name>A0A937F621_9BACT</name>
<gene>
    <name evidence="5" type="ORF">JL102_01375</name>
</gene>
<dbReference type="Pfam" id="PF00005">
    <property type="entry name" value="ABC_tran"/>
    <property type="match status" value="1"/>
</dbReference>
<dbReference type="InterPro" id="IPR003593">
    <property type="entry name" value="AAA+_ATPase"/>
</dbReference>
<organism evidence="5 6">
    <name type="scientific">Fulvivirga sediminis</name>
    <dbReference type="NCBI Taxonomy" id="2803949"/>
    <lineage>
        <taxon>Bacteria</taxon>
        <taxon>Pseudomonadati</taxon>
        <taxon>Bacteroidota</taxon>
        <taxon>Cytophagia</taxon>
        <taxon>Cytophagales</taxon>
        <taxon>Fulvivirgaceae</taxon>
        <taxon>Fulvivirga</taxon>
    </lineage>
</organism>
<dbReference type="GO" id="GO:0005524">
    <property type="term" value="F:ATP binding"/>
    <property type="evidence" value="ECO:0007669"/>
    <property type="project" value="UniProtKB-KW"/>
</dbReference>
<dbReference type="CDD" id="cd03230">
    <property type="entry name" value="ABC_DR_subfamily_A"/>
    <property type="match status" value="1"/>
</dbReference>
<reference evidence="5" key="1">
    <citation type="submission" date="2021-01" db="EMBL/GenBank/DDBJ databases">
        <title>Fulvivirga kasyanovii gen. nov., sp nov., a novel member of the phylum Bacteroidetes isolated from seawater in a mussel farm.</title>
        <authorList>
            <person name="Zhao L.-H."/>
            <person name="Wang Z.-J."/>
        </authorList>
    </citation>
    <scope>NUCLEOTIDE SEQUENCE</scope>
    <source>
        <strain evidence="5">2943</strain>
    </source>
</reference>
<dbReference type="EMBL" id="JAESIY010000001">
    <property type="protein sequence ID" value="MBL3654763.1"/>
    <property type="molecule type" value="Genomic_DNA"/>
</dbReference>
<dbReference type="RefSeq" id="WP_202241886.1">
    <property type="nucleotide sequence ID" value="NZ_JAESIY010000001.1"/>
</dbReference>
<evidence type="ECO:0000256" key="2">
    <source>
        <dbReference type="ARBA" id="ARBA00022741"/>
    </source>
</evidence>
<dbReference type="PANTHER" id="PTHR42939:SF1">
    <property type="entry name" value="ABC TRANSPORTER ATP-BINDING PROTEIN ALBC-RELATED"/>
    <property type="match status" value="1"/>
</dbReference>
<dbReference type="Proteomes" id="UP000659388">
    <property type="component" value="Unassembled WGS sequence"/>
</dbReference>
<keyword evidence="3 5" id="KW-0067">ATP-binding</keyword>
<comment type="caution">
    <text evidence="5">The sequence shown here is derived from an EMBL/GenBank/DDBJ whole genome shotgun (WGS) entry which is preliminary data.</text>
</comment>
<dbReference type="SMART" id="SM00382">
    <property type="entry name" value="AAA"/>
    <property type="match status" value="1"/>
</dbReference>
<dbReference type="InterPro" id="IPR027417">
    <property type="entry name" value="P-loop_NTPase"/>
</dbReference>
<dbReference type="PANTHER" id="PTHR42939">
    <property type="entry name" value="ABC TRANSPORTER ATP-BINDING PROTEIN ALBC-RELATED"/>
    <property type="match status" value="1"/>
</dbReference>
<keyword evidence="1" id="KW-0813">Transport</keyword>
<dbReference type="SUPFAM" id="SSF52540">
    <property type="entry name" value="P-loop containing nucleoside triphosphate hydrolases"/>
    <property type="match status" value="1"/>
</dbReference>